<accession>A0A6V8PUJ1</accession>
<dbReference type="Proteomes" id="UP000576480">
    <property type="component" value="Unassembled WGS sequence"/>
</dbReference>
<comment type="caution">
    <text evidence="1">The sequence shown here is derived from an EMBL/GenBank/DDBJ whole genome shotgun (WGS) entry which is preliminary data.</text>
</comment>
<organism evidence="1 2">
    <name type="scientific">Candidatus Hakubella thermalkaliphila</name>
    <dbReference type="NCBI Taxonomy" id="2754717"/>
    <lineage>
        <taxon>Bacteria</taxon>
        <taxon>Bacillati</taxon>
        <taxon>Actinomycetota</taxon>
        <taxon>Actinomycetota incertae sedis</taxon>
        <taxon>Candidatus Hakubellales</taxon>
        <taxon>Candidatus Hakubellaceae</taxon>
        <taxon>Candidatus Hakubella</taxon>
    </lineage>
</organism>
<evidence type="ECO:0000313" key="2">
    <source>
        <dbReference type="Proteomes" id="UP000576480"/>
    </source>
</evidence>
<proteinExistence type="predicted"/>
<feature type="non-terminal residue" evidence="1">
    <location>
        <position position="39"/>
    </location>
</feature>
<dbReference type="EMBL" id="BLSB01000304">
    <property type="protein sequence ID" value="GFP35937.1"/>
    <property type="molecule type" value="Genomic_DNA"/>
</dbReference>
<sequence length="39" mass="4354">MSKPNLLDSARESLEDIEKRVFSQKGSNFSICSHSANLN</sequence>
<evidence type="ECO:0000313" key="1">
    <source>
        <dbReference type="EMBL" id="GFP35937.1"/>
    </source>
</evidence>
<reference evidence="1 2" key="1">
    <citation type="journal article" date="2020" name="Front. Microbiol.">
        <title>Single-cell genomics of novel Actinobacteria with the Wood-Ljungdahl pathway discovered in a serpentinizing system.</title>
        <authorList>
            <person name="Merino N."/>
            <person name="Kawai M."/>
            <person name="Boyd E.S."/>
            <person name="Colman D.R."/>
            <person name="McGlynn S.E."/>
            <person name="Nealson K.H."/>
            <person name="Kurokawa K."/>
            <person name="Hongoh Y."/>
        </authorList>
    </citation>
    <scope>NUCLEOTIDE SEQUENCE [LARGE SCALE GENOMIC DNA]</scope>
    <source>
        <strain evidence="1 2">S43</strain>
    </source>
</reference>
<gene>
    <name evidence="1" type="ORF">HKBW3S43_01725</name>
</gene>
<protein>
    <submittedName>
        <fullName evidence="1">Uncharacterized protein</fullName>
    </submittedName>
</protein>
<dbReference type="AlphaFoldDB" id="A0A6V8PUJ1"/>
<name>A0A6V8PUJ1_9ACTN</name>